<dbReference type="PANTHER" id="PTHR24103">
    <property type="entry name" value="E3 UBIQUITIN-PROTEIN LIGASE TRIM"/>
    <property type="match status" value="1"/>
</dbReference>
<dbReference type="Proteomes" id="UP000517892">
    <property type="component" value="Unassembled WGS sequence"/>
</dbReference>
<protein>
    <submittedName>
        <fullName evidence="2">NF7O factor</fullName>
    </submittedName>
</protein>
<dbReference type="AlphaFoldDB" id="A0A7K5AF55"/>
<accession>A0A7K5AF55</accession>
<dbReference type="InterPro" id="IPR001870">
    <property type="entry name" value="B30.2/SPRY"/>
</dbReference>
<feature type="non-terminal residue" evidence="2">
    <location>
        <position position="1"/>
    </location>
</feature>
<dbReference type="InterPro" id="IPR006574">
    <property type="entry name" value="PRY"/>
</dbReference>
<dbReference type="SMART" id="SM00589">
    <property type="entry name" value="PRY"/>
    <property type="match status" value="1"/>
</dbReference>
<dbReference type="OrthoDB" id="6270329at2759"/>
<sequence length="154" mass="17676">KVRLDPETANPYLNLSEDLRTVWLGQHERNTPDNPKKFSGSSSVLGSQGFTAGRHYWEVEVGKGSNWAVGVALESVRRKDTLHMAMSKIWALHLDWENKYTTLKMPPVPLTLQEELRKIRIHLDYEAGQVTFYNAESMVQVLEFKVAFTEKVFP</sequence>
<dbReference type="InterPro" id="IPR043136">
    <property type="entry name" value="B30.2/SPRY_sf"/>
</dbReference>
<dbReference type="FunFam" id="2.60.120.920:FF:000004">
    <property type="entry name" value="Butyrophilin subfamily 1 member A1"/>
    <property type="match status" value="1"/>
</dbReference>
<reference evidence="2 3" key="1">
    <citation type="submission" date="2019-09" db="EMBL/GenBank/DDBJ databases">
        <title>Bird 10,000 Genomes (B10K) Project - Family phase.</title>
        <authorList>
            <person name="Zhang G."/>
        </authorList>
    </citation>
    <scope>NUCLEOTIDE SEQUENCE [LARGE SCALE GENOMIC DNA]</scope>
    <source>
        <strain evidence="2">B10K-DU-017-25</strain>
        <tissue evidence="2">Mixed tissue sample</tissue>
    </source>
</reference>
<dbReference type="Pfam" id="PF13765">
    <property type="entry name" value="PRY"/>
    <property type="match status" value="1"/>
</dbReference>
<keyword evidence="3" id="KW-1185">Reference proteome</keyword>
<dbReference type="InterPro" id="IPR003879">
    <property type="entry name" value="Butyrophylin_SPRY"/>
</dbReference>
<dbReference type="PRINTS" id="PR01407">
    <property type="entry name" value="BUTYPHLNCDUF"/>
</dbReference>
<dbReference type="InterPro" id="IPR050143">
    <property type="entry name" value="TRIM/RBCC"/>
</dbReference>
<dbReference type="Gene3D" id="2.60.120.920">
    <property type="match status" value="1"/>
</dbReference>
<dbReference type="EMBL" id="VYZI01002188">
    <property type="protein sequence ID" value="NWR81877.1"/>
    <property type="molecule type" value="Genomic_DNA"/>
</dbReference>
<proteinExistence type="predicted"/>
<evidence type="ECO:0000313" key="3">
    <source>
        <dbReference type="Proteomes" id="UP000517892"/>
    </source>
</evidence>
<organism evidence="2 3">
    <name type="scientific">Centropus unirufus</name>
    <dbReference type="NCBI Taxonomy" id="1118519"/>
    <lineage>
        <taxon>Eukaryota</taxon>
        <taxon>Metazoa</taxon>
        <taxon>Chordata</taxon>
        <taxon>Craniata</taxon>
        <taxon>Vertebrata</taxon>
        <taxon>Euteleostomi</taxon>
        <taxon>Archelosauria</taxon>
        <taxon>Archosauria</taxon>
        <taxon>Dinosauria</taxon>
        <taxon>Saurischia</taxon>
        <taxon>Theropoda</taxon>
        <taxon>Coelurosauria</taxon>
        <taxon>Aves</taxon>
        <taxon>Neognathae</taxon>
        <taxon>Neoaves</taxon>
        <taxon>Otidimorphae</taxon>
        <taxon>Cuculiformes</taxon>
        <taxon>Centropidae</taxon>
        <taxon>Centropus</taxon>
    </lineage>
</organism>
<dbReference type="PROSITE" id="PS50188">
    <property type="entry name" value="B302_SPRY"/>
    <property type="match status" value="1"/>
</dbReference>
<evidence type="ECO:0000259" key="1">
    <source>
        <dbReference type="PROSITE" id="PS50188"/>
    </source>
</evidence>
<name>A0A7K5AF55_9AVES</name>
<dbReference type="SMART" id="SM00449">
    <property type="entry name" value="SPRY"/>
    <property type="match status" value="1"/>
</dbReference>
<dbReference type="SUPFAM" id="SSF49899">
    <property type="entry name" value="Concanavalin A-like lectins/glucanases"/>
    <property type="match status" value="1"/>
</dbReference>
<gene>
    <name evidence="2" type="primary">Nf7o</name>
    <name evidence="2" type="ORF">CENUNI_R11524</name>
</gene>
<comment type="caution">
    <text evidence="2">The sequence shown here is derived from an EMBL/GenBank/DDBJ whole genome shotgun (WGS) entry which is preliminary data.</text>
</comment>
<dbReference type="Pfam" id="PF00622">
    <property type="entry name" value="SPRY"/>
    <property type="match status" value="1"/>
</dbReference>
<feature type="non-terminal residue" evidence="2">
    <location>
        <position position="154"/>
    </location>
</feature>
<dbReference type="InterPro" id="IPR003877">
    <property type="entry name" value="SPRY_dom"/>
</dbReference>
<dbReference type="InterPro" id="IPR013320">
    <property type="entry name" value="ConA-like_dom_sf"/>
</dbReference>
<evidence type="ECO:0000313" key="2">
    <source>
        <dbReference type="EMBL" id="NWR81877.1"/>
    </source>
</evidence>
<feature type="domain" description="B30.2/SPRY" evidence="1">
    <location>
        <begin position="1"/>
        <end position="154"/>
    </location>
</feature>